<keyword evidence="15" id="KW-0560">Oxidoreductase</keyword>
<keyword evidence="18" id="KW-0275">Fatty acid biosynthesis</keyword>
<evidence type="ECO:0000256" key="10">
    <source>
        <dbReference type="ARBA" id="ARBA00022824"/>
    </source>
</evidence>
<dbReference type="InterPro" id="IPR049127">
    <property type="entry name" value="TECR-like_N"/>
</dbReference>
<proteinExistence type="inferred from homology"/>
<protein>
    <recommendedName>
        <fullName evidence="26">Very-long-chain enoyl-CoA reductase</fullName>
        <ecNumber evidence="6">1.3.1.93</ecNumber>
    </recommendedName>
    <alternativeName>
        <fullName evidence="28">Synaptic glycoprotein SC2</fullName>
    </alternativeName>
    <alternativeName>
        <fullName evidence="27">Trans-2,3-enoyl-CoA reductase</fullName>
    </alternativeName>
</protein>
<dbReference type="Pfam" id="PF02544">
    <property type="entry name" value="Steroid_dh"/>
    <property type="match status" value="1"/>
</dbReference>
<evidence type="ECO:0000256" key="20">
    <source>
        <dbReference type="ARBA" id="ARBA00050400"/>
    </source>
</evidence>
<evidence type="ECO:0000256" key="13">
    <source>
        <dbReference type="ARBA" id="ARBA00022989"/>
    </source>
</evidence>
<keyword evidence="14" id="KW-0007">Acetylation</keyword>
<evidence type="ECO:0000256" key="18">
    <source>
        <dbReference type="ARBA" id="ARBA00023160"/>
    </source>
</evidence>
<dbReference type="Proteomes" id="UP000694553">
    <property type="component" value="Unassembled WGS sequence"/>
</dbReference>
<feature type="compositionally biased region" description="Pro residues" evidence="29">
    <location>
        <begin position="603"/>
        <end position="626"/>
    </location>
</feature>
<evidence type="ECO:0000256" key="2">
    <source>
        <dbReference type="ARBA" id="ARBA00004760"/>
    </source>
</evidence>
<feature type="region of interest" description="Disordered" evidence="29">
    <location>
        <begin position="295"/>
        <end position="316"/>
    </location>
</feature>
<evidence type="ECO:0000256" key="5">
    <source>
        <dbReference type="ARBA" id="ARBA00007742"/>
    </source>
</evidence>
<comment type="subcellular location">
    <subcellularLocation>
        <location evidence="1">Endoplasmic reticulum membrane</location>
        <topology evidence="1">Multi-pass membrane protein</topology>
    </subcellularLocation>
</comment>
<evidence type="ECO:0000313" key="34">
    <source>
        <dbReference type="Proteomes" id="UP000694553"/>
    </source>
</evidence>
<dbReference type="PANTHER" id="PTHR10556">
    <property type="entry name" value="3-OXO-5-ALPHA-STEROID 4-DEHYDROGENASE"/>
    <property type="match status" value="1"/>
</dbReference>
<dbReference type="AlphaFoldDB" id="A0A8U7NLK2"/>
<feature type="domain" description="TECR-like N-terminal" evidence="32">
    <location>
        <begin position="5"/>
        <end position="80"/>
    </location>
</feature>
<evidence type="ECO:0000256" key="16">
    <source>
        <dbReference type="ARBA" id="ARBA00023098"/>
    </source>
</evidence>
<evidence type="ECO:0000256" key="29">
    <source>
        <dbReference type="SAM" id="MobiDB-lite"/>
    </source>
</evidence>
<dbReference type="PANTHER" id="PTHR10556:SF31">
    <property type="entry name" value="VERY-LONG-CHAIN ENOYL-COA REDUCTASE"/>
    <property type="match status" value="1"/>
</dbReference>
<gene>
    <name evidence="33" type="primary">TECR</name>
</gene>
<evidence type="ECO:0000256" key="14">
    <source>
        <dbReference type="ARBA" id="ARBA00022990"/>
    </source>
</evidence>
<dbReference type="InterPro" id="IPR029071">
    <property type="entry name" value="Ubiquitin-like_domsf"/>
</dbReference>
<dbReference type="EC" id="1.3.1.93" evidence="6"/>
<keyword evidence="11" id="KW-0276">Fatty acid metabolism</keyword>
<comment type="catalytic activity">
    <reaction evidence="20">
        <text>(2E,7Z,10Z,13Z,16Z)-docosapentaenoyl-CoA + NADPH + H(+) = (7Z,10Z,13Z,16Z)-docosatetraenoyl-CoA + NADP(+)</text>
        <dbReference type="Rhea" id="RHEA:39331"/>
        <dbReference type="ChEBI" id="CHEBI:15378"/>
        <dbReference type="ChEBI" id="CHEBI:57783"/>
        <dbReference type="ChEBI" id="CHEBI:58349"/>
        <dbReference type="ChEBI" id="CHEBI:73856"/>
        <dbReference type="ChEBI" id="CHEBI:76416"/>
    </reaction>
    <physiologicalReaction direction="left-to-right" evidence="20">
        <dbReference type="Rhea" id="RHEA:39332"/>
    </physiologicalReaction>
</comment>
<evidence type="ECO:0000256" key="26">
    <source>
        <dbReference type="ARBA" id="ARBA00072713"/>
    </source>
</evidence>
<organism evidence="33 34">
    <name type="scientific">Corvus moneduloides</name>
    <name type="common">New Caledonian crow</name>
    <dbReference type="NCBI Taxonomy" id="1196302"/>
    <lineage>
        <taxon>Eukaryota</taxon>
        <taxon>Metazoa</taxon>
        <taxon>Chordata</taxon>
        <taxon>Craniata</taxon>
        <taxon>Vertebrata</taxon>
        <taxon>Euteleostomi</taxon>
        <taxon>Archelosauria</taxon>
        <taxon>Archosauria</taxon>
        <taxon>Dinosauria</taxon>
        <taxon>Saurischia</taxon>
        <taxon>Theropoda</taxon>
        <taxon>Coelurosauria</taxon>
        <taxon>Aves</taxon>
        <taxon>Neognathae</taxon>
        <taxon>Neoaves</taxon>
        <taxon>Telluraves</taxon>
        <taxon>Australaves</taxon>
        <taxon>Passeriformes</taxon>
        <taxon>Corvoidea</taxon>
        <taxon>Corvidae</taxon>
        <taxon>Corvus</taxon>
    </lineage>
</organism>
<evidence type="ECO:0000256" key="22">
    <source>
        <dbReference type="ARBA" id="ARBA00050808"/>
    </source>
</evidence>
<dbReference type="GO" id="GO:0102758">
    <property type="term" value="F:very-long-chain enoyl-CoA reductase activity"/>
    <property type="evidence" value="ECO:0007669"/>
    <property type="project" value="UniProtKB-EC"/>
</dbReference>
<feature type="transmembrane region" description="Helical" evidence="30">
    <location>
        <begin position="85"/>
        <end position="107"/>
    </location>
</feature>
<evidence type="ECO:0000256" key="27">
    <source>
        <dbReference type="ARBA" id="ARBA00078575"/>
    </source>
</evidence>
<evidence type="ECO:0000256" key="12">
    <source>
        <dbReference type="ARBA" id="ARBA00022857"/>
    </source>
</evidence>
<dbReference type="InterPro" id="IPR001104">
    <property type="entry name" value="3-oxo-5_a-steroid_4-DH_C"/>
</dbReference>
<dbReference type="GO" id="GO:0005789">
    <property type="term" value="C:endoplasmic reticulum membrane"/>
    <property type="evidence" value="ECO:0007669"/>
    <property type="project" value="UniProtKB-SubCell"/>
</dbReference>
<feature type="region of interest" description="Disordered" evidence="29">
    <location>
        <begin position="578"/>
        <end position="626"/>
    </location>
</feature>
<comment type="catalytic activity">
    <reaction evidence="21">
        <text>octadecanoyl-CoA + NADP(+) = (2E)-octadecenoyl-CoA + NADPH + H(+)</text>
        <dbReference type="Rhea" id="RHEA:35351"/>
        <dbReference type="ChEBI" id="CHEBI:15378"/>
        <dbReference type="ChEBI" id="CHEBI:57394"/>
        <dbReference type="ChEBI" id="CHEBI:57783"/>
        <dbReference type="ChEBI" id="CHEBI:58349"/>
        <dbReference type="ChEBI" id="CHEBI:71412"/>
    </reaction>
    <physiologicalReaction direction="right-to-left" evidence="21">
        <dbReference type="Rhea" id="RHEA:35353"/>
    </physiologicalReaction>
</comment>
<keyword evidence="10" id="KW-0256">Endoplasmic reticulum</keyword>
<evidence type="ECO:0000256" key="19">
    <source>
        <dbReference type="ARBA" id="ARBA00050319"/>
    </source>
</evidence>
<evidence type="ECO:0000259" key="32">
    <source>
        <dbReference type="Pfam" id="PF21696"/>
    </source>
</evidence>
<evidence type="ECO:0000256" key="1">
    <source>
        <dbReference type="ARBA" id="ARBA00004477"/>
    </source>
</evidence>
<keyword evidence="13 30" id="KW-1133">Transmembrane helix</keyword>
<dbReference type="CDD" id="cd17124">
    <property type="entry name" value="Ubl_TECR"/>
    <property type="match status" value="1"/>
</dbReference>
<evidence type="ECO:0000256" key="17">
    <source>
        <dbReference type="ARBA" id="ARBA00023136"/>
    </source>
</evidence>
<feature type="region of interest" description="Disordered" evidence="29">
    <location>
        <begin position="666"/>
        <end position="689"/>
    </location>
</feature>
<dbReference type="GO" id="GO:0042761">
    <property type="term" value="P:very long-chain fatty acid biosynthetic process"/>
    <property type="evidence" value="ECO:0007669"/>
    <property type="project" value="TreeGrafter"/>
</dbReference>
<evidence type="ECO:0000256" key="24">
    <source>
        <dbReference type="ARBA" id="ARBA00052468"/>
    </source>
</evidence>
<comment type="pathway">
    <text evidence="3">Sphingolipid metabolism.</text>
</comment>
<evidence type="ECO:0000256" key="21">
    <source>
        <dbReference type="ARBA" id="ARBA00050733"/>
    </source>
</evidence>
<reference evidence="33" key="3">
    <citation type="submission" date="2025-09" db="UniProtKB">
        <authorList>
            <consortium name="Ensembl"/>
        </authorList>
    </citation>
    <scope>IDENTIFICATION</scope>
</reference>
<evidence type="ECO:0000256" key="4">
    <source>
        <dbReference type="ARBA" id="ARBA00005194"/>
    </source>
</evidence>
<keyword evidence="16" id="KW-0443">Lipid metabolism</keyword>
<evidence type="ECO:0000256" key="25">
    <source>
        <dbReference type="ARBA" id="ARBA00057553"/>
    </source>
</evidence>
<evidence type="ECO:0000256" key="7">
    <source>
        <dbReference type="ARBA" id="ARBA00022516"/>
    </source>
</evidence>
<evidence type="ECO:0000313" key="33">
    <source>
        <dbReference type="Ensembl" id="ENSCMUP00000034944.1"/>
    </source>
</evidence>
<name>A0A8U7NLK2_CORMO</name>
<evidence type="ECO:0000259" key="31">
    <source>
        <dbReference type="Pfam" id="PF02544"/>
    </source>
</evidence>
<dbReference type="FunFam" id="3.10.20.90:FF:000083">
    <property type="entry name" value="Trans-2,3-enoyl-CoA reductase b"/>
    <property type="match status" value="1"/>
</dbReference>
<comment type="catalytic activity">
    <reaction evidence="19">
        <text>(2E)-hexadecenoyl-CoA + NADPH + H(+) = hexadecanoyl-CoA + NADP(+)</text>
        <dbReference type="Rhea" id="RHEA:36143"/>
        <dbReference type="ChEBI" id="CHEBI:15378"/>
        <dbReference type="ChEBI" id="CHEBI:57379"/>
        <dbReference type="ChEBI" id="CHEBI:57783"/>
        <dbReference type="ChEBI" id="CHEBI:58349"/>
        <dbReference type="ChEBI" id="CHEBI:61526"/>
    </reaction>
    <physiologicalReaction direction="left-to-right" evidence="19">
        <dbReference type="Rhea" id="RHEA:36144"/>
    </physiologicalReaction>
</comment>
<evidence type="ECO:0000256" key="6">
    <source>
        <dbReference type="ARBA" id="ARBA00012530"/>
    </source>
</evidence>
<keyword evidence="34" id="KW-1185">Reference proteome</keyword>
<evidence type="ECO:0000256" key="23">
    <source>
        <dbReference type="ARBA" id="ARBA00051464"/>
    </source>
</evidence>
<feature type="compositionally biased region" description="Gly residues" evidence="29">
    <location>
        <begin position="588"/>
        <end position="597"/>
    </location>
</feature>
<accession>A0A8U7NLK2</accession>
<dbReference type="Gene3D" id="3.10.20.90">
    <property type="entry name" value="Phosphatidylinositol 3-kinase Catalytic Subunit, Chain A, domain 1"/>
    <property type="match status" value="1"/>
</dbReference>
<reference evidence="34" key="1">
    <citation type="submission" date="2019-10" db="EMBL/GenBank/DDBJ databases">
        <title>Corvus moneduloides (New Caledonian crow) genome, bCorMon1, primary haplotype.</title>
        <authorList>
            <person name="Rutz C."/>
            <person name="Fungtammasan C."/>
            <person name="Mountcastle J."/>
            <person name="Formenti G."/>
            <person name="Chow W."/>
            <person name="Howe K."/>
            <person name="Steele M.P."/>
            <person name="Fernandes J."/>
            <person name="Gilbert M.T.P."/>
            <person name="Fedrigo O."/>
            <person name="Jarvis E.D."/>
            <person name="Gemmell N."/>
        </authorList>
    </citation>
    <scope>NUCLEOTIDE SEQUENCE [LARGE SCALE GENOMIC DNA]</scope>
</reference>
<comment type="pathway">
    <text evidence="4">Lipid metabolism; fatty acid biosynthesis.</text>
</comment>
<keyword evidence="12" id="KW-0521">NADP</keyword>
<comment type="catalytic activity">
    <reaction evidence="24">
        <text>(2E,7Z,10Z,13Z,16Z,19Z)-docosahexaenoyl-CoA + NADPH + H(+) = (7Z,10Z,13Z,16Z,19Z)-docosapentaenoyl-CoA + NADP(+)</text>
        <dbReference type="Rhea" id="RHEA:39467"/>
        <dbReference type="ChEBI" id="CHEBI:15378"/>
        <dbReference type="ChEBI" id="CHEBI:57783"/>
        <dbReference type="ChEBI" id="CHEBI:58349"/>
        <dbReference type="ChEBI" id="CHEBI:73870"/>
        <dbReference type="ChEBI" id="CHEBI:76461"/>
    </reaction>
    <physiologicalReaction direction="left-to-right" evidence="24">
        <dbReference type="Rhea" id="RHEA:39468"/>
    </physiologicalReaction>
</comment>
<keyword evidence="9 30" id="KW-0812">Transmembrane</keyword>
<evidence type="ECO:0000256" key="11">
    <source>
        <dbReference type="ARBA" id="ARBA00022832"/>
    </source>
</evidence>
<evidence type="ECO:0000256" key="28">
    <source>
        <dbReference type="ARBA" id="ARBA00081803"/>
    </source>
</evidence>
<keyword evidence="17 30" id="KW-0472">Membrane</keyword>
<evidence type="ECO:0000256" key="30">
    <source>
        <dbReference type="SAM" id="Phobius"/>
    </source>
</evidence>
<evidence type="ECO:0000256" key="15">
    <source>
        <dbReference type="ARBA" id="ARBA00023002"/>
    </source>
</evidence>
<evidence type="ECO:0000256" key="9">
    <source>
        <dbReference type="ARBA" id="ARBA00022692"/>
    </source>
</evidence>
<reference evidence="33" key="2">
    <citation type="submission" date="2025-08" db="UniProtKB">
        <authorList>
            <consortium name="Ensembl"/>
        </authorList>
    </citation>
    <scope>IDENTIFICATION</scope>
</reference>
<comment type="similarity">
    <text evidence="5">Belongs to the steroid 5-alpha reductase family.</text>
</comment>
<dbReference type="InterPro" id="IPR039357">
    <property type="entry name" value="SRD5A/TECR"/>
</dbReference>
<dbReference type="SUPFAM" id="SSF54236">
    <property type="entry name" value="Ubiquitin-like"/>
    <property type="match status" value="1"/>
</dbReference>
<feature type="domain" description="3-oxo-5-alpha-steroid 4-dehydrogenase C-terminal" evidence="31">
    <location>
        <begin position="155"/>
        <end position="253"/>
    </location>
</feature>
<comment type="function">
    <text evidence="25">Involved in both the production of very long-chain fatty acids for sphingolipid synthesis and the degradation of the sphingosine moiety in sphingolipids through the sphingosine 1-phosphate metabolic pathway. Catalyzes the last of the four reactions of the long-chain fatty acids elongation cycle. This endoplasmic reticulum-bound enzymatic process, allows the addition of 2 carbons to the chain of long- and very long-chain fatty acids/VLCFAs per cycle. This enzyme reduces the trans-2,3-enoyl-CoA fatty acid intermediate to an acyl-CoA that can be further elongated by entering a new cycle of elongation. Thereby, it participates in the production of VLCFAs of different chain lengths that are involved in multiple biological processes as precursors of membrane lipids and lipid mediators. Catalyzes the saturation step of the sphingosine 1-phosphate metabolic pathway, the conversion of trans-2-hexadecenoyl-CoA to palmitoyl-CoA.</text>
</comment>
<keyword evidence="8" id="KW-0597">Phosphoprotein</keyword>
<comment type="catalytic activity">
    <reaction evidence="22">
        <text>a very-long-chain 2,3-saturated fatty acyl-CoA + NADP(+) = a very-long-chain (2E)-enoyl-CoA + NADPH + H(+)</text>
        <dbReference type="Rhea" id="RHEA:14473"/>
        <dbReference type="ChEBI" id="CHEBI:15378"/>
        <dbReference type="ChEBI" id="CHEBI:57783"/>
        <dbReference type="ChEBI" id="CHEBI:58349"/>
        <dbReference type="ChEBI" id="CHEBI:83724"/>
        <dbReference type="ChEBI" id="CHEBI:83728"/>
        <dbReference type="EC" id="1.3.1.93"/>
    </reaction>
    <physiologicalReaction direction="right-to-left" evidence="22">
        <dbReference type="Rhea" id="RHEA:14475"/>
    </physiologicalReaction>
</comment>
<sequence length="689" mass="74007">MKHYEVEILDARTRDKLCFLDKVEPQATVADIKNLFSKAHPQWYPARQSLRLDPKGRSLKDEDVLQSLPVGTTATLYFRDLGAQISWVTVFLTEYAGPLLIYLLFYFRVPFLYGPRYDFTASRHRVVHLACCCHSFHYVKRLLETLFVHRFSHGTMPLRNIFKNCTYYWGFAAWMAYYINHPLYTPPAYGDEQVKLALAVFLFCQLGNFSIHVALRNLRPAGSKTRKIPYPTRNPFTWLFLLVSCPNYTYEWPCSRWWASCRWRSGRRASTAATSGNSGIIPRCAPPSSPSCCDTGTRQGHRGDTVGTAHPPPSPSCCDTGDTVGTPWGQPIPRHPLPAVTPGTPLPSGDTLSPLSLWHPAGTPPLGIPGLSLPPLPHCPLPAVTPGQPLGTPQGTLICPLVTVWGTRACCHPGPTVPCHPLGPSAGVPSPVAPSPARLARSPGTAAVTVRCHPRGWRPQPVSCATTGDNKPHPPRVACPCPVPGDTAGSRPRRGTIALSPGWVGAVPWRCPCSLQAEPAPARCHSVPLLHGGGLVSPSPRPRASLGALLVLPQPLLALPQAPLALELLHAHHVAGDRVAPRHRGHRGNTGGAGGQHRAGPVSPSPSHTPPCPCHPLPTASPPSPPLCPRPPLRPVLVPPAPRAPALAPPVPNLACAHSCAPLSPSVPRPRCPLARGAGSAPGVFPRAP</sequence>
<evidence type="ECO:0000256" key="8">
    <source>
        <dbReference type="ARBA" id="ARBA00022553"/>
    </source>
</evidence>
<comment type="catalytic activity">
    <reaction evidence="23">
        <text>(2E,8Z,11Z,14Z)-eicosatetraenoyl-CoA + NADPH + H(+) = (8Z,11Z,14Z)-eicosatrienoyl-CoA + NADP(+)</text>
        <dbReference type="Rhea" id="RHEA:39319"/>
        <dbReference type="ChEBI" id="CHEBI:15378"/>
        <dbReference type="ChEBI" id="CHEBI:57783"/>
        <dbReference type="ChEBI" id="CHEBI:58349"/>
        <dbReference type="ChEBI" id="CHEBI:74264"/>
        <dbReference type="ChEBI" id="CHEBI:76412"/>
    </reaction>
    <physiologicalReaction direction="left-to-right" evidence="23">
        <dbReference type="Rhea" id="RHEA:39320"/>
    </physiologicalReaction>
</comment>
<evidence type="ECO:0000256" key="3">
    <source>
        <dbReference type="ARBA" id="ARBA00004991"/>
    </source>
</evidence>
<dbReference type="Pfam" id="PF21696">
    <property type="entry name" value="TECR_N"/>
    <property type="match status" value="1"/>
</dbReference>
<keyword evidence="7" id="KW-0444">Lipid biosynthesis</keyword>
<dbReference type="Ensembl" id="ENSCMUT00000032175.1">
    <property type="protein sequence ID" value="ENSCMUP00000034944.1"/>
    <property type="gene ID" value="ENSCMUG00000018819.1"/>
</dbReference>
<comment type="pathway">
    <text evidence="2">Lipid metabolism; sphingolipid metabolism.</text>
</comment>
<dbReference type="PROSITE" id="PS50244">
    <property type="entry name" value="S5A_REDUCTASE"/>
    <property type="match status" value="1"/>
</dbReference>